<comment type="similarity">
    <text evidence="1">Belongs to the disease resistance NB-LRR family.</text>
</comment>
<dbReference type="GO" id="GO:0042742">
    <property type="term" value="P:defense response to bacterium"/>
    <property type="evidence" value="ECO:0007669"/>
    <property type="project" value="UniProtKB-ARBA"/>
</dbReference>
<feature type="domain" description="NB-ARC" evidence="7">
    <location>
        <begin position="180"/>
        <end position="351"/>
    </location>
</feature>
<dbReference type="InterPro" id="IPR027417">
    <property type="entry name" value="P-loop_NTPase"/>
</dbReference>
<accession>K4A0U8</accession>
<dbReference type="FunFam" id="1.10.10.10:FF:000322">
    <property type="entry name" value="Probable disease resistance protein At1g63360"/>
    <property type="match status" value="1"/>
</dbReference>
<keyword evidence="5" id="KW-0611">Plant defense</keyword>
<reference evidence="11" key="2">
    <citation type="submission" date="2018-08" db="UniProtKB">
        <authorList>
            <consortium name="EnsemblPlants"/>
        </authorList>
    </citation>
    <scope>IDENTIFICATION</scope>
    <source>
        <strain evidence="11">Yugu1</strain>
    </source>
</reference>
<dbReference type="FunFam" id="3.40.50.300:FF:001091">
    <property type="entry name" value="Probable disease resistance protein At1g61300"/>
    <property type="match status" value="1"/>
</dbReference>
<reference evidence="12" key="1">
    <citation type="journal article" date="2012" name="Nat. Biotechnol.">
        <title>Reference genome sequence of the model plant Setaria.</title>
        <authorList>
            <person name="Bennetzen J.L."/>
            <person name="Schmutz J."/>
            <person name="Wang H."/>
            <person name="Percifield R."/>
            <person name="Hawkins J."/>
            <person name="Pontaroli A.C."/>
            <person name="Estep M."/>
            <person name="Feng L."/>
            <person name="Vaughn J.N."/>
            <person name="Grimwood J."/>
            <person name="Jenkins J."/>
            <person name="Barry K."/>
            <person name="Lindquist E."/>
            <person name="Hellsten U."/>
            <person name="Deshpande S."/>
            <person name="Wang X."/>
            <person name="Wu X."/>
            <person name="Mitros T."/>
            <person name="Triplett J."/>
            <person name="Yang X."/>
            <person name="Ye C.Y."/>
            <person name="Mauro-Herrera M."/>
            <person name="Wang L."/>
            <person name="Li P."/>
            <person name="Sharma M."/>
            <person name="Sharma R."/>
            <person name="Ronald P.C."/>
            <person name="Panaud O."/>
            <person name="Kellogg E.A."/>
            <person name="Brutnell T.P."/>
            <person name="Doust A.N."/>
            <person name="Tuskan G.A."/>
            <person name="Rokhsar D."/>
            <person name="Devos K.M."/>
        </authorList>
    </citation>
    <scope>NUCLEOTIDE SEQUENCE [LARGE SCALE GENOMIC DNA]</scope>
    <source>
        <strain evidence="12">cv. Yugu1</strain>
    </source>
</reference>
<evidence type="ECO:0000256" key="1">
    <source>
        <dbReference type="ARBA" id="ARBA00008894"/>
    </source>
</evidence>
<dbReference type="eggNOG" id="KOG4658">
    <property type="taxonomic scope" value="Eukaryota"/>
</dbReference>
<dbReference type="AlphaFoldDB" id="K4A0U8"/>
<sequence length="929" mass="104701">MERAIVSAATGAMSSVLAKLAELLHEKYKLAKGVRKDIEFLRSELSVMNDLLYVMADIQELDALNKGWRDRVRELAYDVEDCIDLSVARFCHAGGDASKGGFIGTKQLARKLKKIRVSFQIAHQIQELKARVIEESDRQKRYKLDGLIGSSSDPSRNKVDLRMCALWEETKNLVGLDGPMDEIIRLLMPREGEVPSQQVRTLSIVGCAGLGKTTLANQVYQKIQGHFECKAFISVSQNPNIKDILMKICSQVGATPSMADDEVLLVNKLRERLQYKRYIVVVDDIWHSDPWKIIGQALVRTSLGSIIIVTTRLKDVAESCCFSHGGRVYDMRPLDDNDSRRLFFKRIFDSEDKCPHELERASEDILEKCDGIPLAIISISSFLAVDVPQSADHWNKVKESISSPLTGNKAVETMQSVLSLSYFNLPHHLRTCLLDLSAFPEDCIIESDRLIGKWIAEGFVNAEPGESLYEAGLRYFNDLINRSLIQPLHEVRGVVVSCRVHDVILNFLVSKSIEENFLTLSDPSGLPTSLHSKVRRLSLHNSYQENVVSWIKYIKPYVQSLACFVDCKELFSLMEFEVVRVLDLEDRLPLTNAHLANVEVLLQLRYLNIKGTGVSELPAGIGKVQNLETLDISLTQVEKLPSTIVHLEKLARLFVSPKVKFPAEGFSKMKRLEQLTLLSIHRQPLSFLKELGQLTNLRMFEAICDDNYEGSAWEILTSSLRALCSHKLVGVDINMRIGSNAIPMDSSFPALQSLQTFMGLLVNLEVLQLETKRFTPEDLRVLGGMPALENLILYLADTHAGPFTIRGHEFQRLKSFRVGELNQILFMPGGMPNLKHLKIRLAFTTNSYSDLGIQHLASLIMVDVGINAWCDHRGAVEDVEAKTRSLLDTHPNRPTLIFNTNFLDDCYFTKRVGKISYFTKRVGKINDEN</sequence>
<dbReference type="InterPro" id="IPR038005">
    <property type="entry name" value="RX-like_CC"/>
</dbReference>
<keyword evidence="6" id="KW-0175">Coiled coil</keyword>
<dbReference type="PANTHER" id="PTHR23155:SF1028">
    <property type="entry name" value="OS08G0174800 PROTEIN"/>
    <property type="match status" value="1"/>
</dbReference>
<evidence type="ECO:0000259" key="8">
    <source>
        <dbReference type="Pfam" id="PF18052"/>
    </source>
</evidence>
<proteinExistence type="inferred from homology"/>
<evidence type="ECO:0000259" key="9">
    <source>
        <dbReference type="Pfam" id="PF23559"/>
    </source>
</evidence>
<dbReference type="InterPro" id="IPR042197">
    <property type="entry name" value="Apaf_helical"/>
</dbReference>
<dbReference type="GO" id="GO:0002758">
    <property type="term" value="P:innate immune response-activating signaling pathway"/>
    <property type="evidence" value="ECO:0007669"/>
    <property type="project" value="UniProtKB-ARBA"/>
</dbReference>
<keyword evidence="12" id="KW-1185">Reference proteome</keyword>
<dbReference type="PRINTS" id="PR00364">
    <property type="entry name" value="DISEASERSIST"/>
</dbReference>
<dbReference type="Gene3D" id="1.10.10.10">
    <property type="entry name" value="Winged helix-like DNA-binding domain superfamily/Winged helix DNA-binding domain"/>
    <property type="match status" value="1"/>
</dbReference>
<evidence type="ECO:0000259" key="10">
    <source>
        <dbReference type="Pfam" id="PF23598"/>
    </source>
</evidence>
<dbReference type="Pfam" id="PF18052">
    <property type="entry name" value="Rx_N"/>
    <property type="match status" value="1"/>
</dbReference>
<feature type="domain" description="Disease resistance protein winged helix" evidence="9">
    <location>
        <begin position="439"/>
        <end position="506"/>
    </location>
</feature>
<dbReference type="Proteomes" id="UP000004995">
    <property type="component" value="Unassembled WGS sequence"/>
</dbReference>
<evidence type="ECO:0000256" key="6">
    <source>
        <dbReference type="ARBA" id="ARBA00023054"/>
    </source>
</evidence>
<dbReference type="InterPro" id="IPR032675">
    <property type="entry name" value="LRR_dom_sf"/>
</dbReference>
<evidence type="ECO:0008006" key="13">
    <source>
        <dbReference type="Google" id="ProtNLM"/>
    </source>
</evidence>
<keyword evidence="3" id="KW-0677">Repeat</keyword>
<dbReference type="GO" id="GO:0043531">
    <property type="term" value="F:ADP binding"/>
    <property type="evidence" value="ECO:0007669"/>
    <property type="project" value="InterPro"/>
</dbReference>
<dbReference type="InParanoid" id="K4A0U8"/>
<evidence type="ECO:0000256" key="2">
    <source>
        <dbReference type="ARBA" id="ARBA00022614"/>
    </source>
</evidence>
<dbReference type="InterPro" id="IPR058922">
    <property type="entry name" value="WHD_DRP"/>
</dbReference>
<feature type="domain" description="Disease resistance R13L4/SHOC-2-like LRR" evidence="10">
    <location>
        <begin position="558"/>
        <end position="896"/>
    </location>
</feature>
<evidence type="ECO:0000313" key="12">
    <source>
        <dbReference type="Proteomes" id="UP000004995"/>
    </source>
</evidence>
<feature type="domain" description="Disease resistance N-terminal" evidence="8">
    <location>
        <begin position="12"/>
        <end position="88"/>
    </location>
</feature>
<dbReference type="SUPFAM" id="SSF52540">
    <property type="entry name" value="P-loop containing nucleoside triphosphate hydrolases"/>
    <property type="match status" value="1"/>
</dbReference>
<keyword evidence="4" id="KW-0547">Nucleotide-binding</keyword>
<protein>
    <recommendedName>
        <fullName evidence="13">AAA+ ATPase domain-containing protein</fullName>
    </recommendedName>
</protein>
<evidence type="ECO:0000313" key="11">
    <source>
        <dbReference type="EnsemblPlants" id="KQL22904"/>
    </source>
</evidence>
<evidence type="ECO:0000256" key="5">
    <source>
        <dbReference type="ARBA" id="ARBA00022821"/>
    </source>
</evidence>
<dbReference type="InterPro" id="IPR055414">
    <property type="entry name" value="LRR_R13L4/SHOC2-like"/>
</dbReference>
<dbReference type="Gene3D" id="3.80.10.10">
    <property type="entry name" value="Ribonuclease Inhibitor"/>
    <property type="match status" value="1"/>
</dbReference>
<dbReference type="OMA" id="GSAWEIL"/>
<keyword evidence="2" id="KW-0433">Leucine-rich repeat</keyword>
<dbReference type="InterPro" id="IPR036388">
    <property type="entry name" value="WH-like_DNA-bd_sf"/>
</dbReference>
<dbReference type="EMBL" id="AGNK02000740">
    <property type="status" value="NOT_ANNOTATED_CDS"/>
    <property type="molecule type" value="Genomic_DNA"/>
</dbReference>
<dbReference type="Gramene" id="KQL22904">
    <property type="protein sequence ID" value="KQL22904"/>
    <property type="gene ID" value="SETIT_032489mg"/>
</dbReference>
<evidence type="ECO:0000256" key="3">
    <source>
        <dbReference type="ARBA" id="ARBA00022737"/>
    </source>
</evidence>
<dbReference type="Gene3D" id="1.20.5.4130">
    <property type="match status" value="1"/>
</dbReference>
<evidence type="ECO:0000256" key="4">
    <source>
        <dbReference type="ARBA" id="ARBA00022741"/>
    </source>
</evidence>
<dbReference type="PANTHER" id="PTHR23155">
    <property type="entry name" value="DISEASE RESISTANCE PROTEIN RP"/>
    <property type="match status" value="1"/>
</dbReference>
<organism evidence="11 12">
    <name type="scientific">Setaria italica</name>
    <name type="common">Foxtail millet</name>
    <name type="synonym">Panicum italicum</name>
    <dbReference type="NCBI Taxonomy" id="4555"/>
    <lineage>
        <taxon>Eukaryota</taxon>
        <taxon>Viridiplantae</taxon>
        <taxon>Streptophyta</taxon>
        <taxon>Embryophyta</taxon>
        <taxon>Tracheophyta</taxon>
        <taxon>Spermatophyta</taxon>
        <taxon>Magnoliopsida</taxon>
        <taxon>Liliopsida</taxon>
        <taxon>Poales</taxon>
        <taxon>Poaceae</taxon>
        <taxon>PACMAD clade</taxon>
        <taxon>Panicoideae</taxon>
        <taxon>Panicodae</taxon>
        <taxon>Paniceae</taxon>
        <taxon>Cenchrinae</taxon>
        <taxon>Setaria</taxon>
    </lineage>
</organism>
<dbReference type="InterPro" id="IPR002182">
    <property type="entry name" value="NB-ARC"/>
</dbReference>
<dbReference type="HOGENOM" id="CLU_000837_25_0_1"/>
<dbReference type="Gene3D" id="1.10.8.430">
    <property type="entry name" value="Helical domain of apoptotic protease-activating factors"/>
    <property type="match status" value="1"/>
</dbReference>
<name>K4A0U8_SETIT</name>
<dbReference type="GO" id="GO:0009626">
    <property type="term" value="P:plant-type hypersensitive response"/>
    <property type="evidence" value="ECO:0007669"/>
    <property type="project" value="UniProtKB-ARBA"/>
</dbReference>
<dbReference type="CDD" id="cd14798">
    <property type="entry name" value="RX-CC_like"/>
    <property type="match status" value="1"/>
</dbReference>
<dbReference type="Pfam" id="PF23598">
    <property type="entry name" value="LRR_14"/>
    <property type="match status" value="1"/>
</dbReference>
<dbReference type="Pfam" id="PF23559">
    <property type="entry name" value="WHD_DRP"/>
    <property type="match status" value="1"/>
</dbReference>
<dbReference type="Gene3D" id="3.40.50.300">
    <property type="entry name" value="P-loop containing nucleotide triphosphate hydrolases"/>
    <property type="match status" value="1"/>
</dbReference>
<dbReference type="EnsemblPlants" id="KQL22904">
    <property type="protein sequence ID" value="KQL22904"/>
    <property type="gene ID" value="SETIT_032489mg"/>
</dbReference>
<dbReference type="Pfam" id="PF00931">
    <property type="entry name" value="NB-ARC"/>
    <property type="match status" value="1"/>
</dbReference>
<dbReference type="InterPro" id="IPR041118">
    <property type="entry name" value="Rx_N"/>
</dbReference>
<dbReference type="InterPro" id="IPR044974">
    <property type="entry name" value="Disease_R_plants"/>
</dbReference>
<dbReference type="SUPFAM" id="SSF52058">
    <property type="entry name" value="L domain-like"/>
    <property type="match status" value="1"/>
</dbReference>
<evidence type="ECO:0000259" key="7">
    <source>
        <dbReference type="Pfam" id="PF00931"/>
    </source>
</evidence>